<dbReference type="InterPro" id="IPR014722">
    <property type="entry name" value="Rib_uL2_dom2"/>
</dbReference>
<comment type="caution">
    <text evidence="1">The sequence shown here is derived from an EMBL/GenBank/DDBJ whole genome shotgun (WGS) entry which is preliminary data.</text>
</comment>
<gene>
    <name evidence="1" type="ORF">F4V44_03850</name>
</gene>
<dbReference type="Proteomes" id="UP000326671">
    <property type="component" value="Unassembled WGS sequence"/>
</dbReference>
<accession>A0A5J5HZU8</accession>
<proteinExistence type="predicted"/>
<dbReference type="InterPro" id="IPR018690">
    <property type="entry name" value="DUF2187"/>
</dbReference>
<dbReference type="OrthoDB" id="2887719at2"/>
<name>A0A5J5HZU8_9BACI</name>
<evidence type="ECO:0000313" key="1">
    <source>
        <dbReference type="EMBL" id="KAA9028418.1"/>
    </source>
</evidence>
<protein>
    <submittedName>
        <fullName evidence="1">DUF2187 domain-containing protein</fullName>
    </submittedName>
</protein>
<evidence type="ECO:0000313" key="2">
    <source>
        <dbReference type="Proteomes" id="UP000326671"/>
    </source>
</evidence>
<dbReference type="Gene3D" id="2.30.30.30">
    <property type="match status" value="1"/>
</dbReference>
<sequence length="75" mass="8324">MADEKDVSKDKNEEVIVNKAIEGDTIEIKKGPMKGKKGKVIVSRENSVIVEIGTNSKTDEPIKTVVNHKNYKKAK</sequence>
<dbReference type="RefSeq" id="WP_150438670.1">
    <property type="nucleotide sequence ID" value="NZ_VYKL01000010.1"/>
</dbReference>
<dbReference type="EMBL" id="VYKL01000010">
    <property type="protein sequence ID" value="KAA9028418.1"/>
    <property type="molecule type" value="Genomic_DNA"/>
</dbReference>
<keyword evidence="2" id="KW-1185">Reference proteome</keyword>
<dbReference type="Pfam" id="PF09953">
    <property type="entry name" value="DUF2187"/>
    <property type="match status" value="1"/>
</dbReference>
<dbReference type="AlphaFoldDB" id="A0A5J5HZU8"/>
<organism evidence="1 2">
    <name type="scientific">Niallia endozanthoxylica</name>
    <dbReference type="NCBI Taxonomy" id="2036016"/>
    <lineage>
        <taxon>Bacteria</taxon>
        <taxon>Bacillati</taxon>
        <taxon>Bacillota</taxon>
        <taxon>Bacilli</taxon>
        <taxon>Bacillales</taxon>
        <taxon>Bacillaceae</taxon>
        <taxon>Niallia</taxon>
    </lineage>
</organism>
<reference evidence="1 2" key="1">
    <citation type="submission" date="2019-09" db="EMBL/GenBank/DDBJ databases">
        <title>Whole genome sequences of isolates from the Mars Exploration Rovers.</title>
        <authorList>
            <person name="Seuylemezian A."/>
            <person name="Vaishampayan P."/>
        </authorList>
    </citation>
    <scope>NUCLEOTIDE SEQUENCE [LARGE SCALE GENOMIC DNA]</scope>
    <source>
        <strain evidence="1 2">MER_TA_151</strain>
    </source>
</reference>